<sequence>MSNFFDSALNDLDSLEEKILGPDYAYYKFIKDPGELGMGASGGKIATNIGGIISYVELLSAGKSKASKAGILGNKYFMKTGATCKDVDSGESVTRALYINNVPDGSIPFISSMTGSNFKDFRGLVPGVISDMGHLNPLGIFQAFMLGSNPDCKSITMPTRDSNNIDSTEAAFVATADIQNMNPCWFSDKKNPISGQKCKESFSNYKKRDKMPDDLLIQLYYGSLGLLGLYLLMRMVTKK</sequence>
<protein>
    <submittedName>
        <fullName evidence="2">Uncharacterized protein</fullName>
    </submittedName>
</protein>
<dbReference type="AlphaFoldDB" id="A0A6C0LKC2"/>
<evidence type="ECO:0000256" key="1">
    <source>
        <dbReference type="SAM" id="Phobius"/>
    </source>
</evidence>
<keyword evidence="1" id="KW-1133">Transmembrane helix</keyword>
<feature type="transmembrane region" description="Helical" evidence="1">
    <location>
        <begin position="215"/>
        <end position="233"/>
    </location>
</feature>
<name>A0A6C0LKC2_9ZZZZ</name>
<organism evidence="2">
    <name type="scientific">viral metagenome</name>
    <dbReference type="NCBI Taxonomy" id="1070528"/>
    <lineage>
        <taxon>unclassified sequences</taxon>
        <taxon>metagenomes</taxon>
        <taxon>organismal metagenomes</taxon>
    </lineage>
</organism>
<reference evidence="2" key="1">
    <citation type="journal article" date="2020" name="Nature">
        <title>Giant virus diversity and host interactions through global metagenomics.</title>
        <authorList>
            <person name="Schulz F."/>
            <person name="Roux S."/>
            <person name="Paez-Espino D."/>
            <person name="Jungbluth S."/>
            <person name="Walsh D.A."/>
            <person name="Denef V.J."/>
            <person name="McMahon K.D."/>
            <person name="Konstantinidis K.T."/>
            <person name="Eloe-Fadrosh E.A."/>
            <person name="Kyrpides N.C."/>
            <person name="Woyke T."/>
        </authorList>
    </citation>
    <scope>NUCLEOTIDE SEQUENCE</scope>
    <source>
        <strain evidence="2">GVMAG-M-3300027833-11</strain>
    </source>
</reference>
<proteinExistence type="predicted"/>
<dbReference type="EMBL" id="MN740503">
    <property type="protein sequence ID" value="QHU30131.1"/>
    <property type="molecule type" value="Genomic_DNA"/>
</dbReference>
<keyword evidence="1" id="KW-0812">Transmembrane</keyword>
<accession>A0A6C0LKC2</accession>
<evidence type="ECO:0000313" key="2">
    <source>
        <dbReference type="EMBL" id="QHU30131.1"/>
    </source>
</evidence>
<keyword evidence="1" id="KW-0472">Membrane</keyword>